<keyword evidence="3" id="KW-1185">Reference proteome</keyword>
<reference evidence="2" key="1">
    <citation type="submission" date="2022-08" db="EMBL/GenBank/DDBJ databases">
        <title>Genome sequencing of akame (Lates japonicus).</title>
        <authorList>
            <person name="Hashiguchi Y."/>
            <person name="Takahashi H."/>
        </authorList>
    </citation>
    <scope>NUCLEOTIDE SEQUENCE</scope>
    <source>
        <strain evidence="2">Kochi</strain>
    </source>
</reference>
<feature type="transmembrane region" description="Helical" evidence="1">
    <location>
        <begin position="104"/>
        <end position="127"/>
    </location>
</feature>
<accession>A0AAD3RF09</accession>
<feature type="transmembrane region" description="Helical" evidence="1">
    <location>
        <begin position="31"/>
        <end position="53"/>
    </location>
</feature>
<dbReference type="SUPFAM" id="SSF81321">
    <property type="entry name" value="Family A G protein-coupled receptor-like"/>
    <property type="match status" value="1"/>
</dbReference>
<evidence type="ECO:0000313" key="3">
    <source>
        <dbReference type="Proteomes" id="UP001279410"/>
    </source>
</evidence>
<keyword evidence="1" id="KW-0812">Transmembrane</keyword>
<evidence type="ECO:0000256" key="1">
    <source>
        <dbReference type="SAM" id="Phobius"/>
    </source>
</evidence>
<dbReference type="EMBL" id="BRZM01000125">
    <property type="protein sequence ID" value="GLD68069.1"/>
    <property type="molecule type" value="Genomic_DNA"/>
</dbReference>
<gene>
    <name evidence="2" type="ORF">AKAME5_001938700</name>
</gene>
<feature type="transmembrane region" description="Helical" evidence="1">
    <location>
        <begin position="73"/>
        <end position="92"/>
    </location>
</feature>
<organism evidence="2 3">
    <name type="scientific">Lates japonicus</name>
    <name type="common">Japanese lates</name>
    <dbReference type="NCBI Taxonomy" id="270547"/>
    <lineage>
        <taxon>Eukaryota</taxon>
        <taxon>Metazoa</taxon>
        <taxon>Chordata</taxon>
        <taxon>Craniata</taxon>
        <taxon>Vertebrata</taxon>
        <taxon>Euteleostomi</taxon>
        <taxon>Actinopterygii</taxon>
        <taxon>Neopterygii</taxon>
        <taxon>Teleostei</taxon>
        <taxon>Neoteleostei</taxon>
        <taxon>Acanthomorphata</taxon>
        <taxon>Carangaria</taxon>
        <taxon>Carangaria incertae sedis</taxon>
        <taxon>Centropomidae</taxon>
        <taxon>Lates</taxon>
    </lineage>
</organism>
<evidence type="ECO:0008006" key="4">
    <source>
        <dbReference type="Google" id="ProtNLM"/>
    </source>
</evidence>
<protein>
    <recommendedName>
        <fullName evidence="4">G-protein coupled receptors family 1 profile domain-containing protein</fullName>
    </recommendedName>
</protein>
<dbReference type="Proteomes" id="UP001279410">
    <property type="component" value="Unassembled WGS sequence"/>
</dbReference>
<evidence type="ECO:0000313" key="2">
    <source>
        <dbReference type="EMBL" id="GLD68069.1"/>
    </source>
</evidence>
<sequence>MAINSSSSVFHSQQSITSNLMCFISPNGADVFLVFTTTNIILILPLSILVLYVGFQRWRRQRSTSMVTSHADLFTYHMVVMEIFSLVGSGLYCNGNYTANHGTMMAGYYIFSLVLPGQALFHCLTCVDRYLAVVHPIIYLRLRNSASVLTALIRPWAGEWGGEGGQSKEGVPHHWDHNLNSVVEFGGSTLSLMNVLYC</sequence>
<proteinExistence type="predicted"/>
<dbReference type="AlphaFoldDB" id="A0AAD3RF09"/>
<keyword evidence="1" id="KW-1133">Transmembrane helix</keyword>
<keyword evidence="1" id="KW-0472">Membrane</keyword>
<name>A0AAD3RF09_LATJO</name>
<comment type="caution">
    <text evidence="2">The sequence shown here is derived from an EMBL/GenBank/DDBJ whole genome shotgun (WGS) entry which is preliminary data.</text>
</comment>
<dbReference type="Gene3D" id="1.20.1070.10">
    <property type="entry name" value="Rhodopsin 7-helix transmembrane proteins"/>
    <property type="match status" value="1"/>
</dbReference>